<dbReference type="RefSeq" id="WP_340355998.1">
    <property type="nucleotide sequence ID" value="NZ_JBBKZU010000002.1"/>
</dbReference>
<dbReference type="Proteomes" id="UP001365846">
    <property type="component" value="Unassembled WGS sequence"/>
</dbReference>
<dbReference type="Gene3D" id="3.30.450.40">
    <property type="match status" value="1"/>
</dbReference>
<dbReference type="EMBL" id="JBBKZU010000002">
    <property type="protein sequence ID" value="MEJ8810684.1"/>
    <property type="molecule type" value="Genomic_DNA"/>
</dbReference>
<gene>
    <name evidence="1" type="ORF">WKW77_06370</name>
</gene>
<evidence type="ECO:0008006" key="3">
    <source>
        <dbReference type="Google" id="ProtNLM"/>
    </source>
</evidence>
<comment type="caution">
    <text evidence="1">The sequence shown here is derived from an EMBL/GenBank/DDBJ whole genome shotgun (WGS) entry which is preliminary data.</text>
</comment>
<proteinExistence type="predicted"/>
<dbReference type="InterPro" id="IPR029016">
    <property type="entry name" value="GAF-like_dom_sf"/>
</dbReference>
<evidence type="ECO:0000313" key="1">
    <source>
        <dbReference type="EMBL" id="MEJ8810684.1"/>
    </source>
</evidence>
<sequence>MLDVDLPTPAAAVRNLLASGGIVPALAMLNDRTSFRFTAIYKLNGDVMHAAHAFDRASEYRTWLKVVPLGKSFCQHAVEHGEFVTSHASQDQRLTNRPYTGMVESYYGRLLTKECGKPYGTFIHFDLEPRSIPAEEIHFLREVIPHFVDFLE</sequence>
<evidence type="ECO:0000313" key="2">
    <source>
        <dbReference type="Proteomes" id="UP001365846"/>
    </source>
</evidence>
<keyword evidence="2" id="KW-1185">Reference proteome</keyword>
<reference evidence="1 2" key="1">
    <citation type="submission" date="2024-03" db="EMBL/GenBank/DDBJ databases">
        <title>Novel species of the genus Variovorax.</title>
        <authorList>
            <person name="Liu Q."/>
            <person name="Xin Y.-H."/>
        </authorList>
    </citation>
    <scope>NUCLEOTIDE SEQUENCE [LARGE SCALE GENOMIC DNA]</scope>
    <source>
        <strain evidence="1 2">KACC 18899</strain>
    </source>
</reference>
<protein>
    <recommendedName>
        <fullName evidence="3">GAF domain-containing protein</fullName>
    </recommendedName>
</protein>
<dbReference type="SUPFAM" id="SSF55781">
    <property type="entry name" value="GAF domain-like"/>
    <property type="match status" value="1"/>
</dbReference>
<organism evidence="1 2">
    <name type="scientific">Variovorax ureilyticus</name>
    <dbReference type="NCBI Taxonomy" id="1836198"/>
    <lineage>
        <taxon>Bacteria</taxon>
        <taxon>Pseudomonadati</taxon>
        <taxon>Pseudomonadota</taxon>
        <taxon>Betaproteobacteria</taxon>
        <taxon>Burkholderiales</taxon>
        <taxon>Comamonadaceae</taxon>
        <taxon>Variovorax</taxon>
    </lineage>
</organism>
<accession>A0ABU8VAJ5</accession>
<name>A0ABU8VAJ5_9BURK</name>